<keyword evidence="2" id="KW-0812">Transmembrane</keyword>
<protein>
    <recommendedName>
        <fullName evidence="3">VWFA domain-containing protein</fullName>
    </recommendedName>
</protein>
<dbReference type="InterPro" id="IPR002035">
    <property type="entry name" value="VWF_A"/>
</dbReference>
<feature type="domain" description="VWFA" evidence="3">
    <location>
        <begin position="150"/>
        <end position="352"/>
    </location>
</feature>
<name>A0AAT9FGU2_9BACT</name>
<dbReference type="Gene3D" id="3.40.50.410">
    <property type="entry name" value="von Willebrand factor, type A domain"/>
    <property type="match status" value="1"/>
</dbReference>
<evidence type="ECO:0000313" key="4">
    <source>
        <dbReference type="EMBL" id="BDS05197.1"/>
    </source>
</evidence>
<accession>A0AAT9FGU2</accession>
<dbReference type="Pfam" id="PF13768">
    <property type="entry name" value="VWA_3"/>
    <property type="match status" value="1"/>
</dbReference>
<reference evidence="4" key="1">
    <citation type="submission" date="2024-07" db="EMBL/GenBank/DDBJ databases">
        <title>Complete genome sequence of Verrucomicrobiaceae bacterium NT6N.</title>
        <authorList>
            <person name="Huang C."/>
            <person name="Takami H."/>
            <person name="Hamasaki K."/>
        </authorList>
    </citation>
    <scope>NUCLEOTIDE SEQUENCE</scope>
    <source>
        <strain evidence="4">NT6N</strain>
    </source>
</reference>
<dbReference type="InterPro" id="IPR036465">
    <property type="entry name" value="vWFA_dom_sf"/>
</dbReference>
<feature type="region of interest" description="Disordered" evidence="1">
    <location>
        <begin position="62"/>
        <end position="88"/>
    </location>
</feature>
<dbReference type="EMBL" id="AP026866">
    <property type="protein sequence ID" value="BDS05197.1"/>
    <property type="molecule type" value="Genomic_DNA"/>
</dbReference>
<keyword evidence="2" id="KW-1133">Transmembrane helix</keyword>
<evidence type="ECO:0000256" key="2">
    <source>
        <dbReference type="SAM" id="Phobius"/>
    </source>
</evidence>
<keyword evidence="2" id="KW-0472">Membrane</keyword>
<gene>
    <name evidence="4" type="ORF">NT6N_02370</name>
</gene>
<dbReference type="KEGG" id="osu:NT6N_02370"/>
<feature type="transmembrane region" description="Helical" evidence="2">
    <location>
        <begin position="24"/>
        <end position="46"/>
    </location>
</feature>
<sequence>MALHANLSPEALTRLQAQLRRSTLSSILISVLSVVLIVLLLMFFLLPSIDVFTPEIVTYRAPQSEKEKHQKKELTNKIQPKPSSPSSSMAKVIATHTVSNIAIPVPEENAEVSVDMGDGDGFGDGWGNGEDLGIGGGGTTFFGQKVKAERVVYVIDYSLSMQGKRISLLKKELTDSVNKLPAGTQYQLIFFAGPAWLAGDQVTMAKDRKSAEVVSADRAYKWESVSGGAHSWETKGSKQRAPWLTAGAKQLDSTVIAVQETPLVWGTDWHRPLEMALEMKPRPQVVCFMTDGAVGGEAEKLAKRIAHKAKSRDVKINTVALMQPGAEGAMKEMAEITGGEYALVDQNGKVKK</sequence>
<dbReference type="PROSITE" id="PS50234">
    <property type="entry name" value="VWFA"/>
    <property type="match status" value="1"/>
</dbReference>
<evidence type="ECO:0000259" key="3">
    <source>
        <dbReference type="PROSITE" id="PS50234"/>
    </source>
</evidence>
<dbReference type="AlphaFoldDB" id="A0AAT9FGU2"/>
<evidence type="ECO:0000256" key="1">
    <source>
        <dbReference type="SAM" id="MobiDB-lite"/>
    </source>
</evidence>
<proteinExistence type="predicted"/>
<feature type="compositionally biased region" description="Basic and acidic residues" evidence="1">
    <location>
        <begin position="63"/>
        <end position="75"/>
    </location>
</feature>
<dbReference type="SUPFAM" id="SSF53300">
    <property type="entry name" value="vWA-like"/>
    <property type="match status" value="1"/>
</dbReference>
<dbReference type="CDD" id="cd00198">
    <property type="entry name" value="vWFA"/>
    <property type="match status" value="1"/>
</dbReference>
<organism evidence="4">
    <name type="scientific">Oceaniferula spumae</name>
    <dbReference type="NCBI Taxonomy" id="2979115"/>
    <lineage>
        <taxon>Bacteria</taxon>
        <taxon>Pseudomonadati</taxon>
        <taxon>Verrucomicrobiota</taxon>
        <taxon>Verrucomicrobiia</taxon>
        <taxon>Verrucomicrobiales</taxon>
        <taxon>Verrucomicrobiaceae</taxon>
        <taxon>Oceaniferula</taxon>
    </lineage>
</organism>